<dbReference type="AlphaFoldDB" id="A0A1B6LPL2"/>
<feature type="non-terminal residue" evidence="1">
    <location>
        <position position="103"/>
    </location>
</feature>
<accession>A0A1B6LPL2</accession>
<proteinExistence type="predicted"/>
<gene>
    <name evidence="1" type="ORF">g.50017</name>
</gene>
<name>A0A1B6LPL2_9HEMI</name>
<evidence type="ECO:0000313" key="1">
    <source>
        <dbReference type="EMBL" id="JAT25454.1"/>
    </source>
</evidence>
<sequence length="103" mass="12074">LFSETAGPTILVRKPIVPPRCSGTNCNKLTRQCCQISEEDRIRICSEFHSLGDRDQQRAYIARHIRQYDLRLTNIQRTSNRCKTNYYYLPKDGEEVNVCQTMF</sequence>
<organism evidence="1">
    <name type="scientific">Graphocephala atropunctata</name>
    <dbReference type="NCBI Taxonomy" id="36148"/>
    <lineage>
        <taxon>Eukaryota</taxon>
        <taxon>Metazoa</taxon>
        <taxon>Ecdysozoa</taxon>
        <taxon>Arthropoda</taxon>
        <taxon>Hexapoda</taxon>
        <taxon>Insecta</taxon>
        <taxon>Pterygota</taxon>
        <taxon>Neoptera</taxon>
        <taxon>Paraneoptera</taxon>
        <taxon>Hemiptera</taxon>
        <taxon>Auchenorrhyncha</taxon>
        <taxon>Membracoidea</taxon>
        <taxon>Cicadellidae</taxon>
        <taxon>Cicadellinae</taxon>
        <taxon>Cicadellini</taxon>
        <taxon>Graphocephala</taxon>
    </lineage>
</organism>
<dbReference type="EMBL" id="GEBQ01014523">
    <property type="protein sequence ID" value="JAT25454.1"/>
    <property type="molecule type" value="Transcribed_RNA"/>
</dbReference>
<reference evidence="1" key="1">
    <citation type="submission" date="2015-11" db="EMBL/GenBank/DDBJ databases">
        <title>De novo transcriptome assembly of four potential Pierce s Disease insect vectors from Arizona vineyards.</title>
        <authorList>
            <person name="Tassone E.E."/>
        </authorList>
    </citation>
    <scope>NUCLEOTIDE SEQUENCE</scope>
</reference>
<protein>
    <submittedName>
        <fullName evidence="1">Uncharacterized protein</fullName>
    </submittedName>
</protein>
<feature type="non-terminal residue" evidence="1">
    <location>
        <position position="1"/>
    </location>
</feature>